<dbReference type="OMA" id="QGPDARM"/>
<feature type="region of interest" description="Disordered" evidence="10">
    <location>
        <begin position="1601"/>
        <end position="1657"/>
    </location>
</feature>
<reference evidence="13" key="2">
    <citation type="submission" date="2025-09" db="UniProtKB">
        <authorList>
            <consortium name="Ensembl"/>
        </authorList>
    </citation>
    <scope>IDENTIFICATION</scope>
</reference>
<feature type="compositionally biased region" description="Basic and acidic residues" evidence="10">
    <location>
        <begin position="241"/>
        <end position="256"/>
    </location>
</feature>
<dbReference type="Pfam" id="PF13637">
    <property type="entry name" value="Ank_4"/>
    <property type="match status" value="1"/>
</dbReference>
<feature type="compositionally biased region" description="Polar residues" evidence="10">
    <location>
        <begin position="130"/>
        <end position="142"/>
    </location>
</feature>
<dbReference type="SUPFAM" id="SSF48403">
    <property type="entry name" value="Ankyrin repeat"/>
    <property type="match status" value="1"/>
</dbReference>
<dbReference type="SMART" id="SM00248">
    <property type="entry name" value="ANK"/>
    <property type="match status" value="11"/>
</dbReference>
<feature type="repeat" description="ANK" evidence="8">
    <location>
        <begin position="1138"/>
        <end position="1170"/>
    </location>
</feature>
<feature type="region of interest" description="Disordered" evidence="10">
    <location>
        <begin position="1"/>
        <end position="344"/>
    </location>
</feature>
<feature type="compositionally biased region" description="Polar residues" evidence="10">
    <location>
        <begin position="499"/>
        <end position="509"/>
    </location>
</feature>
<feature type="compositionally biased region" description="Basic and acidic residues" evidence="10">
    <location>
        <begin position="8"/>
        <end position="25"/>
    </location>
</feature>
<evidence type="ECO:0000256" key="2">
    <source>
        <dbReference type="ARBA" id="ARBA00022737"/>
    </source>
</evidence>
<dbReference type="InterPro" id="IPR036770">
    <property type="entry name" value="Ankyrin_rpt-contain_sf"/>
</dbReference>
<dbReference type="PROSITE" id="PS50297">
    <property type="entry name" value="ANK_REP_REGION"/>
    <property type="match status" value="4"/>
</dbReference>
<feature type="region of interest" description="Disordered" evidence="10">
    <location>
        <begin position="1545"/>
        <end position="1574"/>
    </location>
</feature>
<feature type="domain" description="TANC1/2-like AAA+ ATPase lid" evidence="11">
    <location>
        <begin position="674"/>
        <end position="769"/>
    </location>
</feature>
<dbReference type="GeneTree" id="ENSGT00940000155655"/>
<feature type="region of interest" description="Disordered" evidence="10">
    <location>
        <begin position="1719"/>
        <end position="1828"/>
    </location>
</feature>
<dbReference type="FunFam" id="1.25.40.20:FF:000229">
    <property type="entry name" value="protein TANC1 isoform X3"/>
    <property type="match status" value="1"/>
</dbReference>
<reference evidence="13" key="1">
    <citation type="submission" date="2025-08" db="UniProtKB">
        <authorList>
            <consortium name="Ensembl"/>
        </authorList>
    </citation>
    <scope>IDENTIFICATION</scope>
</reference>
<feature type="region of interest" description="Disordered" evidence="10">
    <location>
        <begin position="1858"/>
        <end position="1882"/>
    </location>
</feature>
<dbReference type="PROSITE" id="PS50005">
    <property type="entry name" value="TPR"/>
    <property type="match status" value="2"/>
</dbReference>
<dbReference type="GeneID" id="100705422"/>
<dbReference type="SMART" id="SM00028">
    <property type="entry name" value="TPR"/>
    <property type="match status" value="3"/>
</dbReference>
<comment type="subcellular location">
    <subcellularLocation>
        <location evidence="6">Postsynapse</location>
    </subcellularLocation>
</comment>
<dbReference type="InterPro" id="IPR027417">
    <property type="entry name" value="P-loop_NTPase"/>
</dbReference>
<dbReference type="PRINTS" id="PR01415">
    <property type="entry name" value="ANKYRIN"/>
</dbReference>
<protein>
    <submittedName>
        <fullName evidence="13">Tetratricopeptide repeat, ankyrin repeat and coiled-coil containing 1b</fullName>
    </submittedName>
</protein>
<feature type="repeat" description="ANK" evidence="8">
    <location>
        <begin position="1105"/>
        <end position="1137"/>
    </location>
</feature>
<evidence type="ECO:0000256" key="8">
    <source>
        <dbReference type="PROSITE-ProRule" id="PRU00023"/>
    </source>
</evidence>
<dbReference type="PROSITE" id="PS50088">
    <property type="entry name" value="ANK_REPEAT"/>
    <property type="match status" value="6"/>
</dbReference>
<evidence type="ECO:0000259" key="12">
    <source>
        <dbReference type="Pfam" id="PF25521"/>
    </source>
</evidence>
<feature type="compositionally biased region" description="Low complexity" evidence="10">
    <location>
        <begin position="1745"/>
        <end position="1770"/>
    </location>
</feature>
<keyword evidence="3 9" id="KW-0802">TPR repeat</keyword>
<evidence type="ECO:0000256" key="5">
    <source>
        <dbReference type="ARBA" id="ARBA00023043"/>
    </source>
</evidence>
<feature type="compositionally biased region" description="Basic and acidic residues" evidence="10">
    <location>
        <begin position="114"/>
        <end position="128"/>
    </location>
</feature>
<dbReference type="SUPFAM" id="SSF52540">
    <property type="entry name" value="P-loop containing nucleoside triphosphate hydrolases"/>
    <property type="match status" value="1"/>
</dbReference>
<sequence>MFKAVLKKNRDGGKGSKKDSGDVHSHSVQRRFPPEGNPQPQGPGSGLPNAQDEVFRLSLAKGVSMSLPSSPLLPRQSYMMPLRSNKRSPGPVRKPKYVESPRVPSDAIVSARRKATDNKESSHNDLQAEKQPSSSSPATQELMTRLGFLLGEGIPGTARIPMDDKNEKKCSLTSQGISPCSTLTSSTASPSTDSPCSTLNSTTSRPPLSRSSPCGTITSPSSTLESKDSGIIATITSSSENDDRSGSSLEWSKDGSLRGSGRHGLAQSVRADTCSPVAEEDSSSATATPADTPSRTDQQHPNISAGAPGPPHPPSHSPEGPIAYPPQTSASLMMPRPNSVAATSSTKLEDLSFLDEQRNTPLRTSIRLPWHNTGGRPPQDAKARFAPYKPVDIMLKPLLFEVPSITTDSVFVGRDWLFQHLEDVLKAGESTENHGAVVVGSVGYGKTAIISRLVALSCHGGRMRQIASNSPSASPKTGPGQSTELPLSQPPQPTPPSSAANTLRTSSCPGTPEMQRHREEAVKRLAAKVVAYHYCQADNTYTCLVPEFVHSIAALLCRAHQLSAYRELLLKEPHLQSMLSLRSCVQDPMAAFRRGVLEPLANLRKERRIPEEDYIILIDGLNEAEFHKPDYGDTIASFITKIIAKFPSWLKLVVTVRINLVEITSLLPFSKISLDDFSDNKEISNDLNAYIQYRINGSKDIMNNISLNGKADPITVGKLSSHLISRSQGSYLYLKLTLDLFERGHLVIKSASYKVVPVSLAELYQLQCNMKFMTNSAFERSLPILNVSLASLHPLTDEQLFNAINAGFVQGELQWEDFQQRMELLSCFLIKRRDKTRMFCHPSFREWLVWRADGESTDFLCDPRTGHALMAFMLSRQEGKLNRQQTMELGHHILKAHIFKGLSKKTGVSSSVLQALWINCSTDGLSAALASLRNLYTPNVKVSRLLMLGGANVNYRTEVLNNAPVLCVQCHLGHQEIVSLLLEFGASVDVVSENAMSPLCFSAAAGHLGQVMLLCKKGAKVDHVDKSGQCALVHAALRGHLEIIQYLLELEWSAEGQQQDCSLKSKALQQALIAASSMGHTQVVRGLLALNNEHAVQIDSHDTLWGETALTAAAGRGKMEVCSFLLEQGAVVQQVNRRGVSPLFCVVRQGHWQIAELLLQNGADINISDKQGRTLLMVAACEGHLSTVEFLLSKGASLTSMDKEGLTPLSWACLKGQKNVVQFLVEKGAVIDHTDKNGRTPLDLAAFYGDAEIVQYLVERGAVIEHVDHSGMRPLDRAIGCRNTSVVVTLLKKGAKLGYRTSPYDRSGNAAWAMATSKPDILIILLQKLMEEGNLLYKKGKMKEAAQRYQYALRKFPREGFGDELKAFKDLRVSLYLNLSRCRRKTNDFGMAEEFATKALELKPKSYEAYYARARAKRSSRQFTAALADLHEAAKLCPNNREIRRLLARVEDECKQMQRTQTKGGLGGAAAASSQASGGHESDQEQDEGQEDPSEHSLARSVEGQREILEEEEEEEDAMQHDRTGEACWSQSSYSFNKVLPSESATASNSVGHQNQSLSPSSPPGPSRLPPHRYPREHREALPQQGLVLQPTKQAQIVKTNQHMSSMQTGGGAVGGRSAGAKSQYAPSSPLPSRHMSSMLKPGPGIDIGPLPPPADEPMYGNRMLLAAASSSMAHSCESESLHSSQASYSSSSNSKGLGQDRLSAHSASSLDGLACSGPGFQGNHSESGKEGMCAPAGSQGGGSSSSMRVSSSTSSLASSSSLSDSGKLGPDVRTKITDKTKHSQQGSAAAEYKPRPFMGITDKTARFQQQQQQIQQQQHHGLQSHPSLQSIGRSWLNHSSDGLVCHNMSTMGLQSVDGKTASSYQEQHKPPPPQGGMAMSSLQNGMHAKEFAEKFCQAANCYKESKPALAMPHTLMDSKPKQPGLARDNPAIHVASMKPKRSFIESNV</sequence>
<dbReference type="OrthoDB" id="5958958at2759"/>
<dbReference type="Gene3D" id="1.25.40.20">
    <property type="entry name" value="Ankyrin repeat-containing domain"/>
    <property type="match status" value="2"/>
</dbReference>
<dbReference type="InterPro" id="IPR011990">
    <property type="entry name" value="TPR-like_helical_dom_sf"/>
</dbReference>
<feature type="region of interest" description="Disordered" evidence="10">
    <location>
        <begin position="1685"/>
        <end position="1706"/>
    </location>
</feature>
<keyword evidence="14" id="KW-1185">Reference proteome</keyword>
<feature type="region of interest" description="Disordered" evidence="10">
    <location>
        <begin position="465"/>
        <end position="517"/>
    </location>
</feature>
<evidence type="ECO:0000259" key="11">
    <source>
        <dbReference type="Pfam" id="PF25520"/>
    </source>
</evidence>
<evidence type="ECO:0000256" key="10">
    <source>
        <dbReference type="SAM" id="MobiDB-lite"/>
    </source>
</evidence>
<feature type="compositionally biased region" description="Low complexity" evidence="10">
    <location>
        <begin position="1685"/>
        <end position="1695"/>
    </location>
</feature>
<evidence type="ECO:0000313" key="13">
    <source>
        <dbReference type="Ensembl" id="ENSONIP00000068642.1"/>
    </source>
</evidence>
<dbReference type="InterPro" id="IPR050889">
    <property type="entry name" value="Dendritic_Spine_Reg/Scaffold"/>
</dbReference>
<evidence type="ECO:0000256" key="9">
    <source>
        <dbReference type="PROSITE-ProRule" id="PRU00339"/>
    </source>
</evidence>
<feature type="domain" description="TANC1/2-like winged helix" evidence="12">
    <location>
        <begin position="771"/>
        <end position="923"/>
    </location>
</feature>
<feature type="compositionally biased region" description="Polar residues" evidence="10">
    <location>
        <begin position="1545"/>
        <end position="1556"/>
    </location>
</feature>
<keyword evidence="5 8" id="KW-0040">ANK repeat</keyword>
<proteinExistence type="inferred from homology"/>
<feature type="compositionally biased region" description="Low complexity" evidence="10">
    <location>
        <begin position="1469"/>
        <end position="1479"/>
    </location>
</feature>
<feature type="compositionally biased region" description="Polar residues" evidence="10">
    <location>
        <begin position="466"/>
        <end position="475"/>
    </location>
</feature>
<feature type="repeat" description="ANK" evidence="8">
    <location>
        <begin position="1171"/>
        <end position="1203"/>
    </location>
</feature>
<dbReference type="Pfam" id="PF00023">
    <property type="entry name" value="Ank"/>
    <property type="match status" value="1"/>
</dbReference>
<dbReference type="SUPFAM" id="SSF48452">
    <property type="entry name" value="TPR-like"/>
    <property type="match status" value="1"/>
</dbReference>
<gene>
    <name evidence="13" type="primary">TANC1</name>
    <name evidence="13" type="synonym">tanc1b</name>
</gene>
<feature type="repeat" description="TPR" evidence="9">
    <location>
        <begin position="1373"/>
        <end position="1406"/>
    </location>
</feature>
<evidence type="ECO:0000256" key="1">
    <source>
        <dbReference type="ARBA" id="ARBA00022553"/>
    </source>
</evidence>
<dbReference type="Pfam" id="PF12796">
    <property type="entry name" value="Ank_2"/>
    <property type="match status" value="2"/>
</dbReference>
<feature type="compositionally biased region" description="Basic and acidic residues" evidence="10">
    <location>
        <begin position="1771"/>
        <end position="1782"/>
    </location>
</feature>
<feature type="compositionally biased region" description="Low complexity" evidence="10">
    <location>
        <begin position="178"/>
        <end position="213"/>
    </location>
</feature>
<dbReference type="InterPro" id="IPR058056">
    <property type="entry name" value="WH_TANC1/2"/>
</dbReference>
<feature type="compositionally biased region" description="Gly residues" evidence="10">
    <location>
        <begin position="1609"/>
        <end position="1618"/>
    </location>
</feature>
<dbReference type="InterPro" id="IPR002110">
    <property type="entry name" value="Ankyrin_rpt"/>
</dbReference>
<dbReference type="Proteomes" id="UP000005207">
    <property type="component" value="Unplaced"/>
</dbReference>
<dbReference type="CTD" id="100334650"/>
<dbReference type="Pfam" id="PF25521">
    <property type="entry name" value="WHD_TANC1"/>
    <property type="match status" value="1"/>
</dbReference>
<dbReference type="Ensembl" id="ENSONIT00000091760.1">
    <property type="protein sequence ID" value="ENSONIP00000068642.1"/>
    <property type="gene ID" value="ENSONIG00000008945.2"/>
</dbReference>
<name>A0A669EC56_ORENI</name>
<dbReference type="InterPro" id="IPR019734">
    <property type="entry name" value="TPR_rpt"/>
</dbReference>
<dbReference type="GO" id="GO:0098794">
    <property type="term" value="C:postsynapse"/>
    <property type="evidence" value="ECO:0007669"/>
    <property type="project" value="UniProtKB-SubCell"/>
</dbReference>
<evidence type="ECO:0000256" key="4">
    <source>
        <dbReference type="ARBA" id="ARBA00023018"/>
    </source>
</evidence>
<dbReference type="InterPro" id="IPR058018">
    <property type="entry name" value="AAA_lid_TANC1/2"/>
</dbReference>
<organism evidence="13 14">
    <name type="scientific">Oreochromis niloticus</name>
    <name type="common">Nile tilapia</name>
    <name type="synonym">Tilapia nilotica</name>
    <dbReference type="NCBI Taxonomy" id="8128"/>
    <lineage>
        <taxon>Eukaryota</taxon>
        <taxon>Metazoa</taxon>
        <taxon>Chordata</taxon>
        <taxon>Craniata</taxon>
        <taxon>Vertebrata</taxon>
        <taxon>Euteleostomi</taxon>
        <taxon>Actinopterygii</taxon>
        <taxon>Neopterygii</taxon>
        <taxon>Teleostei</taxon>
        <taxon>Neoteleostei</taxon>
        <taxon>Acanthomorphata</taxon>
        <taxon>Ovalentaria</taxon>
        <taxon>Cichlomorphae</taxon>
        <taxon>Cichliformes</taxon>
        <taxon>Cichlidae</taxon>
        <taxon>African cichlids</taxon>
        <taxon>Pseudocrenilabrinae</taxon>
        <taxon>Oreochromini</taxon>
        <taxon>Oreochromis</taxon>
    </lineage>
</organism>
<keyword evidence="1" id="KW-0597">Phosphoprotein</keyword>
<keyword evidence="2" id="KW-0677">Repeat</keyword>
<dbReference type="PANTHER" id="PTHR24166:SF23">
    <property type="entry name" value="PROTEIN TANC1"/>
    <property type="match status" value="1"/>
</dbReference>
<feature type="repeat" description="ANK" evidence="8">
    <location>
        <begin position="1237"/>
        <end position="1269"/>
    </location>
</feature>
<evidence type="ECO:0000256" key="6">
    <source>
        <dbReference type="ARBA" id="ARBA00034110"/>
    </source>
</evidence>
<feature type="compositionally biased region" description="Basic and acidic residues" evidence="10">
    <location>
        <begin position="1493"/>
        <end position="1504"/>
    </location>
</feature>
<dbReference type="FunFam" id="1.25.40.20:FF:000036">
    <property type="entry name" value="protein TANC2 isoform X2"/>
    <property type="match status" value="1"/>
</dbReference>
<keyword evidence="4" id="KW-0770">Synapse</keyword>
<feature type="compositionally biased region" description="Basic and acidic residues" evidence="10">
    <location>
        <begin position="161"/>
        <end position="170"/>
    </location>
</feature>
<feature type="repeat" description="ANK" evidence="8">
    <location>
        <begin position="1204"/>
        <end position="1236"/>
    </location>
</feature>
<feature type="compositionally biased region" description="Low complexity" evidence="10">
    <location>
        <begin position="1809"/>
        <end position="1819"/>
    </location>
</feature>
<feature type="repeat" description="TPR" evidence="9">
    <location>
        <begin position="1326"/>
        <end position="1359"/>
    </location>
</feature>
<feature type="region of interest" description="Disordered" evidence="10">
    <location>
        <begin position="1458"/>
        <end position="1504"/>
    </location>
</feature>
<comment type="similarity">
    <text evidence="7">Belongs to the TANC family.</text>
</comment>
<accession>A0A669EC56</accession>
<evidence type="ECO:0000256" key="7">
    <source>
        <dbReference type="ARBA" id="ARBA00038259"/>
    </source>
</evidence>
<dbReference type="Gene3D" id="1.25.40.10">
    <property type="entry name" value="Tetratricopeptide repeat domain"/>
    <property type="match status" value="1"/>
</dbReference>
<evidence type="ECO:0000313" key="14">
    <source>
        <dbReference type="Proteomes" id="UP000005207"/>
    </source>
</evidence>
<feature type="repeat" description="ANK" evidence="8">
    <location>
        <begin position="994"/>
        <end position="1026"/>
    </location>
</feature>
<feature type="compositionally biased region" description="Polar residues" evidence="10">
    <location>
        <begin position="214"/>
        <end position="224"/>
    </location>
</feature>
<evidence type="ECO:0000256" key="3">
    <source>
        <dbReference type="ARBA" id="ARBA00022803"/>
    </source>
</evidence>
<dbReference type="PANTHER" id="PTHR24166">
    <property type="entry name" value="ROLLING PEBBLES, ISOFORM B"/>
    <property type="match status" value="1"/>
</dbReference>
<feature type="compositionally biased region" description="Polar residues" evidence="10">
    <location>
        <begin position="283"/>
        <end position="302"/>
    </location>
</feature>
<dbReference type="Pfam" id="PF25520">
    <property type="entry name" value="AAA_lid_TANC1"/>
    <property type="match status" value="1"/>
</dbReference>
<dbReference type="InParanoid" id="A0A669EC56"/>